<dbReference type="Gene3D" id="3.80.10.10">
    <property type="entry name" value="Ribonuclease Inhibitor"/>
    <property type="match status" value="2"/>
</dbReference>
<name>A0A1M8A8G2_MALS4</name>
<evidence type="ECO:0000313" key="2">
    <source>
        <dbReference type="EMBL" id="SHO78766.1"/>
    </source>
</evidence>
<dbReference type="GO" id="GO:0031146">
    <property type="term" value="P:SCF-dependent proteasomal ubiquitin-dependent protein catabolic process"/>
    <property type="evidence" value="ECO:0007669"/>
    <property type="project" value="TreeGrafter"/>
</dbReference>
<dbReference type="OrthoDB" id="550575at2759"/>
<organism evidence="2 3">
    <name type="scientific">Malassezia sympodialis (strain ATCC 42132)</name>
    <name type="common">Atopic eczema-associated yeast</name>
    <dbReference type="NCBI Taxonomy" id="1230383"/>
    <lineage>
        <taxon>Eukaryota</taxon>
        <taxon>Fungi</taxon>
        <taxon>Dikarya</taxon>
        <taxon>Basidiomycota</taxon>
        <taxon>Ustilaginomycotina</taxon>
        <taxon>Malasseziomycetes</taxon>
        <taxon>Malasseziales</taxon>
        <taxon>Malasseziaceae</taxon>
        <taxon>Malassezia</taxon>
    </lineage>
</organism>
<dbReference type="PANTHER" id="PTHR13318">
    <property type="entry name" value="PARTNER OF PAIRED, ISOFORM B-RELATED"/>
    <property type="match status" value="1"/>
</dbReference>
<dbReference type="Proteomes" id="UP000186303">
    <property type="component" value="Chromosome 4"/>
</dbReference>
<dbReference type="GO" id="GO:0019005">
    <property type="term" value="C:SCF ubiquitin ligase complex"/>
    <property type="evidence" value="ECO:0007669"/>
    <property type="project" value="TreeGrafter"/>
</dbReference>
<feature type="compositionally biased region" description="Basic residues" evidence="1">
    <location>
        <begin position="13"/>
        <end position="22"/>
    </location>
</feature>
<feature type="region of interest" description="Disordered" evidence="1">
    <location>
        <begin position="1"/>
        <end position="32"/>
    </location>
</feature>
<dbReference type="OMA" id="KCANARQ"/>
<feature type="region of interest" description="Disordered" evidence="1">
    <location>
        <begin position="108"/>
        <end position="148"/>
    </location>
</feature>
<dbReference type="VEuPathDB" id="FungiDB:MSYG_3114"/>
<evidence type="ECO:0000313" key="3">
    <source>
        <dbReference type="Proteomes" id="UP000186303"/>
    </source>
</evidence>
<gene>
    <name evidence="2" type="ORF">MSYG_3114</name>
</gene>
<sequence>MVGAGAASGQRSSRWRQTKRRGAASASRPAFPPRYAQILANDTLETQVQNDMSPFPPTYRGQVSRRHVPEHVRAMYVHEYKLPTLRSLCLQMAATHFSTHILPTPQVLEALSTPTQARLKRPRRDKDDYVPDEEDMPPLASDAGGLPHLSSDEARQWHERNKVWLQHLPAFYMDKLYELMCEHSPLSITKEVLSCYVLPQVGSSPGSSRLRERIFFPASLPLFSQDTKCAALLLATLAGSLALSPHAAEVIGALRAIDLHGLTRLPAGAVVRLLKAPRAPWHLVRVTLPGCLAVDDATVEALVEAAGASLAHLDLTMTSVSPAALVVLGRAAPRLERLHLAWCDGFADERVAEAVSSCIAQGMAAQPPVIPFRHLRELDVSHTSMGDVALGSVCGLIGPQLTSLDVSYTQVGEAGTLDVLAMGLGRSASAQPSRLTHLGLAGLCVHAAALVRFLQAFLPMRGEEGRRSALRSLRLDDLVEYSRRDPTSLQGRCGLSGDTLHCVAEMVHAAGAAGHGWERVSVSGDKRPACAPSHWALASQQGHYSLGDTLALLMSSVAHLHVGGLEMAAAHLAPLHGYAPSEHPTQRRLRAWYAPATALRDDALSALVPWTGALEAVSLDDTLVTPTSIDALVAANPALAWISLSQCRGVPVRQRRRVWAPMP</sequence>
<keyword evidence="3" id="KW-1185">Reference proteome</keyword>
<dbReference type="STRING" id="1230383.A0A1M8A8G2"/>
<dbReference type="InterPro" id="IPR032675">
    <property type="entry name" value="LRR_dom_sf"/>
</dbReference>
<reference evidence="3" key="1">
    <citation type="journal article" date="2017" name="Nucleic Acids Res.">
        <title>Proteogenomics produces comprehensive and highly accurate protein-coding gene annotation in a complete genome assembly of Malassezia sympodialis.</title>
        <authorList>
            <person name="Zhu Y."/>
            <person name="Engstroem P.G."/>
            <person name="Tellgren-Roth C."/>
            <person name="Baudo C.D."/>
            <person name="Kennell J.C."/>
            <person name="Sun S."/>
            <person name="Billmyre R.B."/>
            <person name="Schroeder M.S."/>
            <person name="Andersson A."/>
            <person name="Holm T."/>
            <person name="Sigurgeirsson B."/>
            <person name="Wu G."/>
            <person name="Sankaranarayanan S.R."/>
            <person name="Siddharthan R."/>
            <person name="Sanyal K."/>
            <person name="Lundeberg J."/>
            <person name="Nystedt B."/>
            <person name="Boekhout T."/>
            <person name="Dawson T.L. Jr."/>
            <person name="Heitman J."/>
            <person name="Scheynius A."/>
            <person name="Lehtioe J."/>
        </authorList>
    </citation>
    <scope>NUCLEOTIDE SEQUENCE [LARGE SCALE GENOMIC DNA]</scope>
    <source>
        <strain evidence="3">ATCC 42132</strain>
    </source>
</reference>
<dbReference type="AlphaFoldDB" id="A0A1M8A8G2"/>
<dbReference type="PANTHER" id="PTHR13318:SF247">
    <property type="entry name" value="GH16156P"/>
    <property type="match status" value="1"/>
</dbReference>
<accession>A0A1M8A8G2</accession>
<protein>
    <submittedName>
        <fullName evidence="2">Uncharacterized protein</fullName>
    </submittedName>
</protein>
<proteinExistence type="predicted"/>
<dbReference type="EMBL" id="LT671824">
    <property type="protein sequence ID" value="SHO78766.1"/>
    <property type="molecule type" value="Genomic_DNA"/>
</dbReference>
<dbReference type="SUPFAM" id="SSF52047">
    <property type="entry name" value="RNI-like"/>
    <property type="match status" value="1"/>
</dbReference>
<evidence type="ECO:0000256" key="1">
    <source>
        <dbReference type="SAM" id="MobiDB-lite"/>
    </source>
</evidence>